<protein>
    <submittedName>
        <fullName evidence="1">Uncharacterized protein</fullName>
    </submittedName>
</protein>
<proteinExistence type="predicted"/>
<dbReference type="AlphaFoldDB" id="A0A109LLB4"/>
<gene>
    <name evidence="1" type="ORF">PFLmoz3_00673</name>
</gene>
<dbReference type="AntiFam" id="ANF00112">
    <property type="entry name" value="Shadow ORF (opposite phnC)"/>
</dbReference>
<accession>A0A109LLB4</accession>
<sequence length="89" mass="10310">MFSQAVRWGNRLKFWNTKPTSIRRLRISRSVSSKSRSPLRRYPTYSPSMVICPLSIFSKWLMVRSKVDLPEPDGPRITVTLPGSMLRSI</sequence>
<organism evidence="1 2">
    <name type="scientific">Pseudomonas fluorescens</name>
    <dbReference type="NCBI Taxonomy" id="294"/>
    <lineage>
        <taxon>Bacteria</taxon>
        <taxon>Pseudomonadati</taxon>
        <taxon>Pseudomonadota</taxon>
        <taxon>Gammaproteobacteria</taxon>
        <taxon>Pseudomonadales</taxon>
        <taxon>Pseudomonadaceae</taxon>
        <taxon>Pseudomonas</taxon>
    </lineage>
</organism>
<comment type="caution">
    <text evidence="1">The sequence shown here is derived from an EMBL/GenBank/DDBJ whole genome shotgun (WGS) entry which is preliminary data.</text>
</comment>
<dbReference type="Proteomes" id="UP000061348">
    <property type="component" value="Unassembled WGS sequence"/>
</dbReference>
<evidence type="ECO:0000313" key="1">
    <source>
        <dbReference type="EMBL" id="KWV89560.1"/>
    </source>
</evidence>
<name>A0A109LLB4_PSEFL</name>
<evidence type="ECO:0000313" key="2">
    <source>
        <dbReference type="Proteomes" id="UP000061348"/>
    </source>
</evidence>
<dbReference type="EMBL" id="LCYA01000029">
    <property type="protein sequence ID" value="KWV89560.1"/>
    <property type="molecule type" value="Genomic_DNA"/>
</dbReference>
<reference evidence="1 2" key="1">
    <citation type="submission" date="2015-05" db="EMBL/GenBank/DDBJ databases">
        <title>A genomic and transcriptomic approach to investigate the blue pigment phenotype in Pseudomonas fluorescens.</title>
        <authorList>
            <person name="Andreani N.A."/>
            <person name="Cardazzo B."/>
        </authorList>
    </citation>
    <scope>NUCLEOTIDE SEQUENCE [LARGE SCALE GENOMIC DNA]</scope>
    <source>
        <strain evidence="1 2">Ps_22</strain>
    </source>
</reference>